<reference evidence="12" key="1">
    <citation type="submission" date="2017-01" db="EMBL/GenBank/DDBJ databases">
        <title>Comparative genomics of anhydrobiosis in the tardigrade Hypsibius dujardini.</title>
        <authorList>
            <person name="Yoshida Y."/>
            <person name="Koutsovoulos G."/>
            <person name="Laetsch D."/>
            <person name="Stevens L."/>
            <person name="Kumar S."/>
            <person name="Horikawa D."/>
            <person name="Ishino K."/>
            <person name="Komine S."/>
            <person name="Tomita M."/>
            <person name="Blaxter M."/>
            <person name="Arakawa K."/>
        </authorList>
    </citation>
    <scope>NUCLEOTIDE SEQUENCE [LARGE SCALE GENOMIC DNA]</scope>
    <source>
        <strain evidence="12">Z151</strain>
    </source>
</reference>
<feature type="domain" description="DEP" evidence="9">
    <location>
        <begin position="449"/>
        <end position="524"/>
    </location>
</feature>
<feature type="compositionally biased region" description="Polar residues" evidence="7">
    <location>
        <begin position="158"/>
        <end position="194"/>
    </location>
</feature>
<dbReference type="Gene3D" id="1.10.10.10">
    <property type="entry name" value="Winged helix-like DNA-binding domain superfamily/Winged helix DNA-binding domain"/>
    <property type="match status" value="1"/>
</dbReference>
<feature type="domain" description="DIX" evidence="10">
    <location>
        <begin position="17"/>
        <end position="100"/>
    </location>
</feature>
<comment type="similarity">
    <text evidence="2">Belongs to the DSH family.</text>
</comment>
<evidence type="ECO:0000256" key="2">
    <source>
        <dbReference type="ARBA" id="ARBA00008735"/>
    </source>
</evidence>
<evidence type="ECO:0000259" key="9">
    <source>
        <dbReference type="PROSITE" id="PS50186"/>
    </source>
</evidence>
<sequence length="654" mass="71418">MAFAASGGPAAAGRSRPGQTKVFIYYNDDPVAYLFDLKIPAEQVTLGDVKQLTDRPGQKYDYFLKAHEPGKGDVKRLVSDDAARLEALKGQIVLHLISKGGTAAAANVCSDHDSVDSSRSSQGLLPQRRSSDAPLRNPRQPAGGVRMFPVLGRGGSGYNSATNSVRQSEQTNRGFETESTISFDSHRPTSSLSDSEYCGSSRASTIGPGDMTSLPRNSGPRRKRFTKRPNLVRASSASSVADSVSTVSHSMTVKIHREHGGSLGIELYEKNGFIYVKNVLKGCAAFERIHANDCILEVNNHRLDGLNIDEATQLLRQITMHPGPISLKVVQVPVFDNPDENDFPRGRSIGDSYSSMSGPNAMPLYSPGEPYVIDPVYGLIGQPQETRPRINFDEWLAGAEAGRSSASLAPTSLCSEVMEPRFGRDTVKSEPLYGERLGRLDVVKRMASSESGLEVKNRIWLKIEIQNAFMGRNLIKWLKDNVNGLTDAKLAKRFALQILEDGFIQQTMGTKNKFSEKAYYTFDPLVTESDCSSGGLYMAMDGSIDHELVDDIPDSVSQVATNQSYFRHPVTNGYHFPPSSSASGPPRRRGTNGSHSSGGSANSAERRLRAPIFEETSSQLSQLCLQQQQLPGMHHTPQDVAGSRQTFKMAMGKY</sequence>
<dbReference type="SMART" id="SM00021">
    <property type="entry name" value="DAX"/>
    <property type="match status" value="1"/>
</dbReference>
<dbReference type="InterPro" id="IPR001158">
    <property type="entry name" value="DIX"/>
</dbReference>
<dbReference type="InterPro" id="IPR038207">
    <property type="entry name" value="DIX_dom_sf"/>
</dbReference>
<evidence type="ECO:0000256" key="6">
    <source>
        <dbReference type="PROSITE-ProRule" id="PRU00069"/>
    </source>
</evidence>
<dbReference type="SUPFAM" id="SSF46785">
    <property type="entry name" value="Winged helix' DNA-binding domain"/>
    <property type="match status" value="1"/>
</dbReference>
<dbReference type="GO" id="GO:0005109">
    <property type="term" value="F:frizzled binding"/>
    <property type="evidence" value="ECO:0007669"/>
    <property type="project" value="TreeGrafter"/>
</dbReference>
<dbReference type="SUPFAM" id="SSF54236">
    <property type="entry name" value="Ubiquitin-like"/>
    <property type="match status" value="1"/>
</dbReference>
<dbReference type="InterPro" id="IPR015506">
    <property type="entry name" value="Dsh/Dvl-rel"/>
</dbReference>
<dbReference type="Pfam" id="PF00778">
    <property type="entry name" value="DIX"/>
    <property type="match status" value="1"/>
</dbReference>
<dbReference type="PANTHER" id="PTHR10878">
    <property type="entry name" value="SEGMENT POLARITY PROTEIN DISHEVELLED"/>
    <property type="match status" value="1"/>
</dbReference>
<dbReference type="SMART" id="SM00049">
    <property type="entry name" value="DEP"/>
    <property type="match status" value="1"/>
</dbReference>
<dbReference type="PROSITE" id="PS50186">
    <property type="entry name" value="DEP"/>
    <property type="match status" value="1"/>
</dbReference>
<keyword evidence="4" id="KW-0963">Cytoplasm</keyword>
<dbReference type="Pfam" id="PF00595">
    <property type="entry name" value="PDZ"/>
    <property type="match status" value="1"/>
</dbReference>
<dbReference type="Pfam" id="PF00610">
    <property type="entry name" value="DEP"/>
    <property type="match status" value="1"/>
</dbReference>
<dbReference type="EMBL" id="MTYJ01000013">
    <property type="protein sequence ID" value="OQV23134.1"/>
    <property type="molecule type" value="Genomic_DNA"/>
</dbReference>
<organism evidence="11 12">
    <name type="scientific">Hypsibius exemplaris</name>
    <name type="common">Freshwater tardigrade</name>
    <dbReference type="NCBI Taxonomy" id="2072580"/>
    <lineage>
        <taxon>Eukaryota</taxon>
        <taxon>Metazoa</taxon>
        <taxon>Ecdysozoa</taxon>
        <taxon>Tardigrada</taxon>
        <taxon>Eutardigrada</taxon>
        <taxon>Parachela</taxon>
        <taxon>Hypsibioidea</taxon>
        <taxon>Hypsibiidae</taxon>
        <taxon>Hypsibius</taxon>
    </lineage>
</organism>
<keyword evidence="12" id="KW-1185">Reference proteome</keyword>
<comment type="caution">
    <text evidence="11">The sequence shown here is derived from an EMBL/GenBank/DDBJ whole genome shotgun (WGS) entry which is preliminary data.</text>
</comment>
<dbReference type="Proteomes" id="UP000192578">
    <property type="component" value="Unassembled WGS sequence"/>
</dbReference>
<comment type="subcellular location">
    <subcellularLocation>
        <location evidence="1">Cytoplasm</location>
    </subcellularLocation>
</comment>
<keyword evidence="5 6" id="KW-0879">Wnt signaling pathway</keyword>
<evidence type="ECO:0000256" key="5">
    <source>
        <dbReference type="ARBA" id="ARBA00022687"/>
    </source>
</evidence>
<dbReference type="InterPro" id="IPR036034">
    <property type="entry name" value="PDZ_sf"/>
</dbReference>
<evidence type="ECO:0000256" key="1">
    <source>
        <dbReference type="ARBA" id="ARBA00004496"/>
    </source>
</evidence>
<dbReference type="OrthoDB" id="10031689at2759"/>
<name>A0A1W0X6V6_HYPEX</name>
<gene>
    <name evidence="11" type="ORF">BV898_02870</name>
</gene>
<protein>
    <submittedName>
        <fullName evidence="11">Segment polarity protein dishevelled-like protein DVL-3</fullName>
    </submittedName>
</protein>
<dbReference type="InterPro" id="IPR000591">
    <property type="entry name" value="DEP_dom"/>
</dbReference>
<dbReference type="SMART" id="SM00228">
    <property type="entry name" value="PDZ"/>
    <property type="match status" value="1"/>
</dbReference>
<dbReference type="CDD" id="cd00136">
    <property type="entry name" value="PDZ_canonical"/>
    <property type="match status" value="1"/>
</dbReference>
<dbReference type="PROSITE" id="PS50106">
    <property type="entry name" value="PDZ"/>
    <property type="match status" value="1"/>
</dbReference>
<feature type="region of interest" description="Disordered" evidence="7">
    <location>
        <begin position="570"/>
        <end position="604"/>
    </location>
</feature>
<dbReference type="InterPro" id="IPR036390">
    <property type="entry name" value="WH_DNA-bd_sf"/>
</dbReference>
<evidence type="ECO:0000256" key="3">
    <source>
        <dbReference type="ARBA" id="ARBA00022473"/>
    </source>
</evidence>
<accession>A0A1W0X6V6</accession>
<proteinExistence type="inferred from homology"/>
<dbReference type="GO" id="GO:0035556">
    <property type="term" value="P:intracellular signal transduction"/>
    <property type="evidence" value="ECO:0007669"/>
    <property type="project" value="InterPro"/>
</dbReference>
<feature type="region of interest" description="Disordered" evidence="7">
    <location>
        <begin position="111"/>
        <end position="238"/>
    </location>
</feature>
<evidence type="ECO:0000256" key="4">
    <source>
        <dbReference type="ARBA" id="ARBA00022490"/>
    </source>
</evidence>
<feature type="domain" description="PDZ" evidence="8">
    <location>
        <begin position="252"/>
        <end position="317"/>
    </location>
</feature>
<dbReference type="GO" id="GO:0005829">
    <property type="term" value="C:cytosol"/>
    <property type="evidence" value="ECO:0007669"/>
    <property type="project" value="TreeGrafter"/>
</dbReference>
<dbReference type="PANTHER" id="PTHR10878:SF25">
    <property type="entry name" value="SEGMENT POLARITY PROTEIN DISHEVELLED"/>
    <property type="match status" value="1"/>
</dbReference>
<evidence type="ECO:0000259" key="10">
    <source>
        <dbReference type="PROSITE" id="PS50841"/>
    </source>
</evidence>
<feature type="compositionally biased region" description="Low complexity" evidence="7">
    <location>
        <begin position="577"/>
        <end position="603"/>
    </location>
</feature>
<dbReference type="Gene3D" id="2.30.42.10">
    <property type="match status" value="1"/>
</dbReference>
<dbReference type="SUPFAM" id="SSF50156">
    <property type="entry name" value="PDZ domain-like"/>
    <property type="match status" value="1"/>
</dbReference>
<dbReference type="InterPro" id="IPR001478">
    <property type="entry name" value="PDZ"/>
</dbReference>
<dbReference type="AlphaFoldDB" id="A0A1W0X6V6"/>
<evidence type="ECO:0000313" key="12">
    <source>
        <dbReference type="Proteomes" id="UP000192578"/>
    </source>
</evidence>
<dbReference type="InterPro" id="IPR029071">
    <property type="entry name" value="Ubiquitin-like_domsf"/>
</dbReference>
<evidence type="ECO:0000259" key="8">
    <source>
        <dbReference type="PROSITE" id="PS50106"/>
    </source>
</evidence>
<dbReference type="GO" id="GO:0060070">
    <property type="term" value="P:canonical Wnt signaling pathway"/>
    <property type="evidence" value="ECO:0007669"/>
    <property type="project" value="TreeGrafter"/>
</dbReference>
<dbReference type="InterPro" id="IPR036388">
    <property type="entry name" value="WH-like_DNA-bd_sf"/>
</dbReference>
<evidence type="ECO:0000313" key="11">
    <source>
        <dbReference type="EMBL" id="OQV23134.1"/>
    </source>
</evidence>
<evidence type="ECO:0000256" key="7">
    <source>
        <dbReference type="SAM" id="MobiDB-lite"/>
    </source>
</evidence>
<dbReference type="Gene3D" id="2.40.240.130">
    <property type="match status" value="1"/>
</dbReference>
<dbReference type="PROSITE" id="PS50841">
    <property type="entry name" value="DIX"/>
    <property type="match status" value="1"/>
</dbReference>
<keyword evidence="3" id="KW-0217">Developmental protein</keyword>